<accession>A0A397NQK7</accession>
<organism evidence="1 2">
    <name type="scientific">Hephaestia caeni</name>
    <dbReference type="NCBI Taxonomy" id="645617"/>
    <lineage>
        <taxon>Bacteria</taxon>
        <taxon>Pseudomonadati</taxon>
        <taxon>Pseudomonadota</taxon>
        <taxon>Alphaproteobacteria</taxon>
        <taxon>Sphingomonadales</taxon>
        <taxon>Sphingomonadaceae</taxon>
        <taxon>Hephaestia</taxon>
    </lineage>
</organism>
<dbReference type="RefSeq" id="WP_119036783.1">
    <property type="nucleotide sequence ID" value="NZ_QXDC01000004.1"/>
</dbReference>
<dbReference type="OrthoDB" id="9878695at2"/>
<evidence type="ECO:0000313" key="2">
    <source>
        <dbReference type="Proteomes" id="UP000266568"/>
    </source>
</evidence>
<reference evidence="1 2" key="1">
    <citation type="submission" date="2018-08" db="EMBL/GenBank/DDBJ databases">
        <title>Genomic Encyclopedia of Type Strains, Phase IV (KMG-IV): sequencing the most valuable type-strain genomes for metagenomic binning, comparative biology and taxonomic classification.</title>
        <authorList>
            <person name="Goeker M."/>
        </authorList>
    </citation>
    <scope>NUCLEOTIDE SEQUENCE [LARGE SCALE GENOMIC DNA]</scope>
    <source>
        <strain evidence="1 2">DSM 25527</strain>
    </source>
</reference>
<proteinExistence type="predicted"/>
<sequence length="162" mass="17417">MVDTPTTTVPDTATLSAATSGDGTKFYVSLDGTTWTEVAELDDDDGLTDLPSGDQTTYETTHMGSGDFKEFKKNARREGTETDVTGNYELGSANETTLEALDDSTASVPYNIVLKQGADVYDAIGTALFYNLRRSNPGADVRQFTITAKWTSAMTLTKRTGS</sequence>
<dbReference type="AlphaFoldDB" id="A0A397NQK7"/>
<dbReference type="Gene3D" id="4.10.410.40">
    <property type="match status" value="1"/>
</dbReference>
<name>A0A397NQK7_9SPHN</name>
<evidence type="ECO:0000313" key="1">
    <source>
        <dbReference type="EMBL" id="RIA37477.1"/>
    </source>
</evidence>
<protein>
    <submittedName>
        <fullName evidence="1">Uncharacterized protein</fullName>
    </submittedName>
</protein>
<gene>
    <name evidence="1" type="ORF">DFR49_3362</name>
</gene>
<keyword evidence="2" id="KW-1185">Reference proteome</keyword>
<dbReference type="EMBL" id="QXDC01000004">
    <property type="protein sequence ID" value="RIA37477.1"/>
    <property type="molecule type" value="Genomic_DNA"/>
</dbReference>
<dbReference type="Proteomes" id="UP000266568">
    <property type="component" value="Unassembled WGS sequence"/>
</dbReference>
<comment type="caution">
    <text evidence="1">The sequence shown here is derived from an EMBL/GenBank/DDBJ whole genome shotgun (WGS) entry which is preliminary data.</text>
</comment>